<dbReference type="InParanoid" id="A0A0C3CTC5"/>
<proteinExistence type="predicted"/>
<protein>
    <submittedName>
        <fullName evidence="1">Uncharacterized protein</fullName>
    </submittedName>
</protein>
<dbReference type="PANTHER" id="PTHR46082:SF6">
    <property type="entry name" value="AAA+ ATPASE DOMAIN-CONTAINING PROTEIN-RELATED"/>
    <property type="match status" value="1"/>
</dbReference>
<dbReference type="STRING" id="913774.A0A0C3CTC5"/>
<dbReference type="GO" id="GO:0043531">
    <property type="term" value="F:ADP binding"/>
    <property type="evidence" value="ECO:0007669"/>
    <property type="project" value="InterPro"/>
</dbReference>
<dbReference type="EMBL" id="KN832902">
    <property type="protein sequence ID" value="KIM92942.1"/>
    <property type="molecule type" value="Genomic_DNA"/>
</dbReference>
<dbReference type="Proteomes" id="UP000054321">
    <property type="component" value="Unassembled WGS sequence"/>
</dbReference>
<dbReference type="InterPro" id="IPR027417">
    <property type="entry name" value="P-loop_NTPase"/>
</dbReference>
<dbReference type="AlphaFoldDB" id="A0A0C3CTC5"/>
<dbReference type="SUPFAM" id="SSF52540">
    <property type="entry name" value="P-loop containing nucleoside triphosphate hydrolases"/>
    <property type="match status" value="1"/>
</dbReference>
<dbReference type="Gene3D" id="3.40.50.300">
    <property type="entry name" value="P-loop containing nucleotide triphosphate hydrolases"/>
    <property type="match status" value="1"/>
</dbReference>
<evidence type="ECO:0000313" key="2">
    <source>
        <dbReference type="Proteomes" id="UP000054321"/>
    </source>
</evidence>
<reference evidence="2" key="2">
    <citation type="submission" date="2015-01" db="EMBL/GenBank/DDBJ databases">
        <title>Evolutionary Origins and Diversification of the Mycorrhizal Mutualists.</title>
        <authorList>
            <consortium name="DOE Joint Genome Institute"/>
            <consortium name="Mycorrhizal Genomics Consortium"/>
            <person name="Kohler A."/>
            <person name="Kuo A."/>
            <person name="Nagy L.G."/>
            <person name="Floudas D."/>
            <person name="Copeland A."/>
            <person name="Barry K.W."/>
            <person name="Cichocki N."/>
            <person name="Veneault-Fourrey C."/>
            <person name="LaButti K."/>
            <person name="Lindquist E.A."/>
            <person name="Lipzen A."/>
            <person name="Lundell T."/>
            <person name="Morin E."/>
            <person name="Murat C."/>
            <person name="Riley R."/>
            <person name="Ohm R."/>
            <person name="Sun H."/>
            <person name="Tunlid A."/>
            <person name="Henrissat B."/>
            <person name="Grigoriev I.V."/>
            <person name="Hibbett D.S."/>
            <person name="Martin F."/>
        </authorList>
    </citation>
    <scope>NUCLEOTIDE SEQUENCE [LARGE SCALE GENOMIC DNA]</scope>
    <source>
        <strain evidence="2">Zn</strain>
    </source>
</reference>
<evidence type="ECO:0000313" key="1">
    <source>
        <dbReference type="EMBL" id="KIM92942.1"/>
    </source>
</evidence>
<dbReference type="Pfam" id="PF13374">
    <property type="entry name" value="TPR_10"/>
    <property type="match status" value="4"/>
</dbReference>
<dbReference type="SUPFAM" id="SSF48452">
    <property type="entry name" value="TPR-like"/>
    <property type="match status" value="1"/>
</dbReference>
<name>A0A0C3CTC5_OIDMZ</name>
<dbReference type="PANTHER" id="PTHR46082">
    <property type="entry name" value="ATP/GTP-BINDING PROTEIN-RELATED"/>
    <property type="match status" value="1"/>
</dbReference>
<reference evidence="1 2" key="1">
    <citation type="submission" date="2014-04" db="EMBL/GenBank/DDBJ databases">
        <authorList>
            <consortium name="DOE Joint Genome Institute"/>
            <person name="Kuo A."/>
            <person name="Martino E."/>
            <person name="Perotto S."/>
            <person name="Kohler A."/>
            <person name="Nagy L.G."/>
            <person name="Floudas D."/>
            <person name="Copeland A."/>
            <person name="Barry K.W."/>
            <person name="Cichocki N."/>
            <person name="Veneault-Fourrey C."/>
            <person name="LaButti K."/>
            <person name="Lindquist E.A."/>
            <person name="Lipzen A."/>
            <person name="Lundell T."/>
            <person name="Morin E."/>
            <person name="Murat C."/>
            <person name="Sun H."/>
            <person name="Tunlid A."/>
            <person name="Henrissat B."/>
            <person name="Grigoriev I.V."/>
            <person name="Hibbett D.S."/>
            <person name="Martin F."/>
            <person name="Nordberg H.P."/>
            <person name="Cantor M.N."/>
            <person name="Hua S.X."/>
        </authorList>
    </citation>
    <scope>NUCLEOTIDE SEQUENCE [LARGE SCALE GENOMIC DNA]</scope>
    <source>
        <strain evidence="1 2">Zn</strain>
    </source>
</reference>
<gene>
    <name evidence="1" type="ORF">OIDMADRAFT_36187</name>
</gene>
<keyword evidence="2" id="KW-1185">Reference proteome</keyword>
<dbReference type="Gene3D" id="1.25.40.10">
    <property type="entry name" value="Tetratricopeptide repeat domain"/>
    <property type="match status" value="1"/>
</dbReference>
<dbReference type="InterPro" id="IPR011990">
    <property type="entry name" value="TPR-like_helical_dom_sf"/>
</dbReference>
<dbReference type="InterPro" id="IPR053137">
    <property type="entry name" value="NLR-like"/>
</dbReference>
<accession>A0A0C3CTC5</accession>
<dbReference type="OrthoDB" id="5086500at2759"/>
<dbReference type="HOGENOM" id="CLU_000288_125_8_1"/>
<sequence length="646" mass="73156">MAGLLLGQHLGLLQYLVDKVLQLTIHTLDHPAPIPRFHNKHYEVQGNPSSVFTGREEILGQLKRNCLPAECSNAQYQQQEQHSQKRFILHGLGGCGKTQLCLKFAELYREKYWGIFWIDASSEENIQRGFLNISKTCGLEDDVRAVKIWLSNVPDSWMLILDNADDPDLDLSPHFPLGNRGTILITSRNPDCRIHATAGVCELGRMEEEEAITLLLKTAGHEDLSDEAAREIAKSVVAILGCLALAIDQAGAVIRQGLYTMEEYRKVYSRRWKELLNRKSVQHGGDYVHTVYTTWDISLQMIANKGGEAARDAIELLQVFSFFHYNGISEEIFRRAWENLKLGRHSEWMRSNQLSLVRQESATWDAGRLRTGLSLLSSFSLISRDENGFVSIHPLVHKWARDYLNSSDEERTWTISACSIAVSISWAFQTADYRFRKHLVPHIDSCLHTYEDGVFHIRQVSEECLSMAQLFALAYGEAGRQRETLQLLETVVAAHRRALGEEHPDTLGSMHDLAISYSEAGRWQEALQLLEKVVAAHRRTLGEEHPDTLGSMHDLAISYSEAGRRQEALQLRETVVAARKRTLGEEHPDTLMSIHDLAISYSEAGRRQEALQLLETVVAARKRTLGEEHPDTLLSIQNLTAFEYAD</sequence>
<organism evidence="1 2">
    <name type="scientific">Oidiodendron maius (strain Zn)</name>
    <dbReference type="NCBI Taxonomy" id="913774"/>
    <lineage>
        <taxon>Eukaryota</taxon>
        <taxon>Fungi</taxon>
        <taxon>Dikarya</taxon>
        <taxon>Ascomycota</taxon>
        <taxon>Pezizomycotina</taxon>
        <taxon>Leotiomycetes</taxon>
        <taxon>Leotiomycetes incertae sedis</taxon>
        <taxon>Myxotrichaceae</taxon>
        <taxon>Oidiodendron</taxon>
    </lineage>
</organism>